<proteinExistence type="predicted"/>
<dbReference type="EMBL" id="BK033130">
    <property type="protein sequence ID" value="DAE46925.1"/>
    <property type="molecule type" value="Genomic_DNA"/>
</dbReference>
<sequence>MDAFQYELNRAKICMMYNGNCEACRLNSDGKSKGCVLCNYDAIEVVERTQKLIEWAEKWPRTRQDVLEMYFSDAPLRNGIINMCPKKIDKSYKAKCVRNGKSCDQCKQDYWLEEIGNGK</sequence>
<reference evidence="1" key="1">
    <citation type="journal article" date="2021" name="Proc. Natl. Acad. Sci. U.S.A.">
        <title>A Catalog of Tens of Thousands of Viruses from Human Metagenomes Reveals Hidden Associations with Chronic Diseases.</title>
        <authorList>
            <person name="Tisza M.J."/>
            <person name="Buck C.B."/>
        </authorList>
    </citation>
    <scope>NUCLEOTIDE SEQUENCE</scope>
    <source>
        <strain evidence="1">CtuoI59</strain>
    </source>
</reference>
<evidence type="ECO:0000313" key="1">
    <source>
        <dbReference type="EMBL" id="DAE46925.1"/>
    </source>
</evidence>
<accession>A0A8S5RR06</accession>
<name>A0A8S5RR06_9CAUD</name>
<organism evidence="1">
    <name type="scientific">Ackermannviridae sp</name>
    <dbReference type="NCBI Taxonomy" id="2831612"/>
    <lineage>
        <taxon>Viruses</taxon>
        <taxon>Duplodnaviria</taxon>
        <taxon>Heunggongvirae</taxon>
        <taxon>Uroviricota</taxon>
        <taxon>Caudoviricetes</taxon>
        <taxon>Pantevenvirales</taxon>
        <taxon>Ackermannviridae</taxon>
    </lineage>
</organism>
<protein>
    <submittedName>
        <fullName evidence="1">Uncharacterized protein</fullName>
    </submittedName>
</protein>